<reference evidence="1" key="1">
    <citation type="submission" date="2022-04" db="EMBL/GenBank/DDBJ databases">
        <title>Genome of the entomopathogenic fungus Entomophthora muscae.</title>
        <authorList>
            <person name="Elya C."/>
            <person name="Lovett B.R."/>
            <person name="Lee E."/>
            <person name="Macias A.M."/>
            <person name="Hajek A.E."/>
            <person name="De Bivort B.L."/>
            <person name="Kasson M.T."/>
            <person name="De Fine Licht H.H."/>
            <person name="Stajich J.E."/>
        </authorList>
    </citation>
    <scope>NUCLEOTIDE SEQUENCE</scope>
    <source>
        <strain evidence="1">Berkeley</strain>
    </source>
</reference>
<protein>
    <submittedName>
        <fullName evidence="1">Uncharacterized protein</fullName>
    </submittedName>
</protein>
<sequence>MSPGLKTDPGLTFVAENSDSEDISGFKTAVSEAIEGPNNSASLESIPDTDSLLARAHCQLASPLLPAGGDSTPPAAGPSTPAKWRNCLIGNPQKAISPNPKIGGTSAQIWNLPNLEGVYKMPSITINASTTEVESDCMKLPEEAPKSCNAKINNLFPANTFPSHSPKGITDNTKCLGFPVQCFALFMPHKDDSI</sequence>
<dbReference type="Proteomes" id="UP001165960">
    <property type="component" value="Unassembled WGS sequence"/>
</dbReference>
<proteinExistence type="predicted"/>
<keyword evidence="2" id="KW-1185">Reference proteome</keyword>
<dbReference type="EMBL" id="QTSX02002867">
    <property type="protein sequence ID" value="KAJ9074207.1"/>
    <property type="molecule type" value="Genomic_DNA"/>
</dbReference>
<evidence type="ECO:0000313" key="1">
    <source>
        <dbReference type="EMBL" id="KAJ9074207.1"/>
    </source>
</evidence>
<gene>
    <name evidence="1" type="ORF">DSO57_1008734</name>
</gene>
<evidence type="ECO:0000313" key="2">
    <source>
        <dbReference type="Proteomes" id="UP001165960"/>
    </source>
</evidence>
<organism evidence="1 2">
    <name type="scientific">Entomophthora muscae</name>
    <dbReference type="NCBI Taxonomy" id="34485"/>
    <lineage>
        <taxon>Eukaryota</taxon>
        <taxon>Fungi</taxon>
        <taxon>Fungi incertae sedis</taxon>
        <taxon>Zoopagomycota</taxon>
        <taxon>Entomophthoromycotina</taxon>
        <taxon>Entomophthoromycetes</taxon>
        <taxon>Entomophthorales</taxon>
        <taxon>Entomophthoraceae</taxon>
        <taxon>Entomophthora</taxon>
    </lineage>
</organism>
<name>A0ACC2TIY2_9FUNG</name>
<accession>A0ACC2TIY2</accession>
<comment type="caution">
    <text evidence="1">The sequence shown here is derived from an EMBL/GenBank/DDBJ whole genome shotgun (WGS) entry which is preliminary data.</text>
</comment>